<dbReference type="InterPro" id="IPR002893">
    <property type="entry name" value="Znf_MYND"/>
</dbReference>
<feature type="non-terminal residue" evidence="7">
    <location>
        <position position="257"/>
    </location>
</feature>
<dbReference type="Pfam" id="PF01753">
    <property type="entry name" value="zf-MYND"/>
    <property type="match status" value="1"/>
</dbReference>
<gene>
    <name evidence="7" type="ORF">GSLYS_00002013001</name>
</gene>
<name>A0AAV2H3U4_LYMST</name>
<keyword evidence="8" id="KW-1185">Reference proteome</keyword>
<evidence type="ECO:0000313" key="7">
    <source>
        <dbReference type="EMBL" id="CAL1527843.1"/>
    </source>
</evidence>
<feature type="non-terminal residue" evidence="7">
    <location>
        <position position="1"/>
    </location>
</feature>
<protein>
    <recommendedName>
        <fullName evidence="6">MYND-type domain-containing protein</fullName>
    </recommendedName>
</protein>
<feature type="compositionally biased region" description="Basic and acidic residues" evidence="5">
    <location>
        <begin position="62"/>
        <end position="80"/>
    </location>
</feature>
<evidence type="ECO:0000256" key="2">
    <source>
        <dbReference type="ARBA" id="ARBA00022771"/>
    </source>
</evidence>
<organism evidence="7 8">
    <name type="scientific">Lymnaea stagnalis</name>
    <name type="common">Great pond snail</name>
    <name type="synonym">Helix stagnalis</name>
    <dbReference type="NCBI Taxonomy" id="6523"/>
    <lineage>
        <taxon>Eukaryota</taxon>
        <taxon>Metazoa</taxon>
        <taxon>Spiralia</taxon>
        <taxon>Lophotrochozoa</taxon>
        <taxon>Mollusca</taxon>
        <taxon>Gastropoda</taxon>
        <taxon>Heterobranchia</taxon>
        <taxon>Euthyneura</taxon>
        <taxon>Panpulmonata</taxon>
        <taxon>Hygrophila</taxon>
        <taxon>Lymnaeoidea</taxon>
        <taxon>Lymnaeidae</taxon>
        <taxon>Lymnaea</taxon>
    </lineage>
</organism>
<evidence type="ECO:0000256" key="3">
    <source>
        <dbReference type="ARBA" id="ARBA00022833"/>
    </source>
</evidence>
<proteinExistence type="predicted"/>
<dbReference type="AlphaFoldDB" id="A0AAV2H3U4"/>
<evidence type="ECO:0000256" key="4">
    <source>
        <dbReference type="PROSITE-ProRule" id="PRU00134"/>
    </source>
</evidence>
<dbReference type="GO" id="GO:0008270">
    <property type="term" value="F:zinc ion binding"/>
    <property type="evidence" value="ECO:0007669"/>
    <property type="project" value="UniProtKB-KW"/>
</dbReference>
<dbReference type="PROSITE" id="PS01360">
    <property type="entry name" value="ZF_MYND_1"/>
    <property type="match status" value="1"/>
</dbReference>
<dbReference type="Gene3D" id="6.10.140.2220">
    <property type="match status" value="1"/>
</dbReference>
<evidence type="ECO:0000313" key="8">
    <source>
        <dbReference type="Proteomes" id="UP001497497"/>
    </source>
</evidence>
<keyword evidence="3" id="KW-0862">Zinc</keyword>
<evidence type="ECO:0000259" key="6">
    <source>
        <dbReference type="PROSITE" id="PS50865"/>
    </source>
</evidence>
<accession>A0AAV2H3U4</accession>
<evidence type="ECO:0000256" key="1">
    <source>
        <dbReference type="ARBA" id="ARBA00022723"/>
    </source>
</evidence>
<keyword evidence="2 4" id="KW-0863">Zinc-finger</keyword>
<dbReference type="Proteomes" id="UP001497497">
    <property type="component" value="Unassembled WGS sequence"/>
</dbReference>
<feature type="region of interest" description="Disordered" evidence="5">
    <location>
        <begin position="1"/>
        <end position="187"/>
    </location>
</feature>
<feature type="domain" description="MYND-type" evidence="6">
    <location>
        <begin position="192"/>
        <end position="230"/>
    </location>
</feature>
<dbReference type="EMBL" id="CAXITT010000023">
    <property type="protein sequence ID" value="CAL1527843.1"/>
    <property type="molecule type" value="Genomic_DNA"/>
</dbReference>
<evidence type="ECO:0000256" key="5">
    <source>
        <dbReference type="SAM" id="MobiDB-lite"/>
    </source>
</evidence>
<dbReference type="SUPFAM" id="SSF144232">
    <property type="entry name" value="HIT/MYND zinc finger-like"/>
    <property type="match status" value="1"/>
</dbReference>
<reference evidence="7 8" key="1">
    <citation type="submission" date="2024-04" db="EMBL/GenBank/DDBJ databases">
        <authorList>
            <consortium name="Genoscope - CEA"/>
            <person name="William W."/>
        </authorList>
    </citation>
    <scope>NUCLEOTIDE SEQUENCE [LARGE SCALE GENOMIC DNA]</scope>
</reference>
<keyword evidence="1" id="KW-0479">Metal-binding</keyword>
<sequence>NESAAKVDATSGASVKKEQSSRFPEYDTDTDSGDDGSGPGINADEVGTVPSGKPLDVSLLSEKLKDDQGSDDKSNVREIDNDGSATSATGNKVKASEQVGRVKDGSATSNTGTVEGIEGGTASNTRSEGGKVKDSEPVSSETGAANTEDKHGQGQPTTTGVELVPYDKQKAGEAEAAAGGRDPREPPKLEKCLSCHKESYTMLKCSRCKIGRYCNKSCQKEDFPKHKELCKRTGVFVKALHQLPFGYLLAETMRTGG</sequence>
<comment type="caution">
    <text evidence="7">The sequence shown here is derived from an EMBL/GenBank/DDBJ whole genome shotgun (WGS) entry which is preliminary data.</text>
</comment>
<dbReference type="PROSITE" id="PS50865">
    <property type="entry name" value="ZF_MYND_2"/>
    <property type="match status" value="1"/>
</dbReference>